<dbReference type="InterPro" id="IPR016162">
    <property type="entry name" value="Ald_DH_N"/>
</dbReference>
<keyword evidence="8 11" id="KW-0560">Oxidoreductase</keyword>
<dbReference type="PANTHER" id="PTHR11699">
    <property type="entry name" value="ALDEHYDE DEHYDROGENASE-RELATED"/>
    <property type="match status" value="1"/>
</dbReference>
<feature type="domain" description="Aldehyde dehydrogenase" evidence="13">
    <location>
        <begin position="600"/>
        <end position="1068"/>
    </location>
</feature>
<comment type="catalytic activity">
    <reaction evidence="9">
        <text>(6R)-10-formyltetrahydrofolate + NADP(+) + H2O = (6S)-5,6,7,8-tetrahydrofolate + CO2 + NADPH + H(+)</text>
        <dbReference type="Rhea" id="RHEA:10180"/>
        <dbReference type="ChEBI" id="CHEBI:15377"/>
        <dbReference type="ChEBI" id="CHEBI:15378"/>
        <dbReference type="ChEBI" id="CHEBI:16526"/>
        <dbReference type="ChEBI" id="CHEBI:57453"/>
        <dbReference type="ChEBI" id="CHEBI:57783"/>
        <dbReference type="ChEBI" id="CHEBI:58349"/>
        <dbReference type="ChEBI" id="CHEBI:195366"/>
        <dbReference type="EC" id="1.5.1.6"/>
    </reaction>
    <physiologicalReaction direction="left-to-right" evidence="9">
        <dbReference type="Rhea" id="RHEA:10181"/>
    </physiologicalReaction>
</comment>
<evidence type="ECO:0000256" key="8">
    <source>
        <dbReference type="ARBA" id="ARBA00023002"/>
    </source>
</evidence>
<dbReference type="FunFam" id="1.10.1200.10:FF:000002">
    <property type="entry name" value="10-formyltetrahydrofolate dehydrogenase"/>
    <property type="match status" value="1"/>
</dbReference>
<dbReference type="SUPFAM" id="SSF50486">
    <property type="entry name" value="FMT C-terminal domain-like"/>
    <property type="match status" value="1"/>
</dbReference>
<dbReference type="FunFam" id="3.10.25.10:FF:000002">
    <property type="entry name" value="10-formyltetrahydrofolate dehydrogenase"/>
    <property type="match status" value="1"/>
</dbReference>
<dbReference type="FunFam" id="3.40.605.10:FF:000050">
    <property type="entry name" value="Aldehyde dehydrogenase, mitochondrial"/>
    <property type="match status" value="1"/>
</dbReference>
<dbReference type="Gene3D" id="3.40.605.10">
    <property type="entry name" value="Aldehyde Dehydrogenase, Chain A, domain 1"/>
    <property type="match status" value="1"/>
</dbReference>
<evidence type="ECO:0000256" key="5">
    <source>
        <dbReference type="ARBA" id="ARBA00022553"/>
    </source>
</evidence>
<evidence type="ECO:0000313" key="16">
    <source>
        <dbReference type="EMBL" id="GFN74933.1"/>
    </source>
</evidence>
<dbReference type="InterPro" id="IPR016160">
    <property type="entry name" value="Ald_DH_CS_CYS"/>
</dbReference>
<reference evidence="16 17" key="1">
    <citation type="journal article" date="2021" name="Elife">
        <title>Chloroplast acquisition without the gene transfer in kleptoplastic sea slugs, Plakobranchus ocellatus.</title>
        <authorList>
            <person name="Maeda T."/>
            <person name="Takahashi S."/>
            <person name="Yoshida T."/>
            <person name="Shimamura S."/>
            <person name="Takaki Y."/>
            <person name="Nagai Y."/>
            <person name="Toyoda A."/>
            <person name="Suzuki Y."/>
            <person name="Arimoto A."/>
            <person name="Ishii H."/>
            <person name="Satoh N."/>
            <person name="Nishiyama T."/>
            <person name="Hasebe M."/>
            <person name="Maruyama T."/>
            <person name="Minagawa J."/>
            <person name="Obokata J."/>
            <person name="Shigenobu S."/>
        </authorList>
    </citation>
    <scope>NUCLEOTIDE SEQUENCE [LARGE SCALE GENOMIC DNA]</scope>
</reference>
<dbReference type="Gene3D" id="3.10.25.10">
    <property type="entry name" value="Formyl transferase, C-terminal domain"/>
    <property type="match status" value="1"/>
</dbReference>
<proteinExistence type="inferred from homology"/>
<dbReference type="FunFam" id="3.40.309.10:FF:000008">
    <property type="entry name" value="Cytosolic 10-formyltetrahydrofolate dehydrogenase"/>
    <property type="match status" value="1"/>
</dbReference>
<evidence type="ECO:0000256" key="11">
    <source>
        <dbReference type="RuleBase" id="RU003345"/>
    </source>
</evidence>
<dbReference type="InterPro" id="IPR029510">
    <property type="entry name" value="Ald_DH_CS_GLU"/>
</dbReference>
<comment type="similarity">
    <text evidence="2">In the N-terminal section; belongs to the GART family.</text>
</comment>
<sequence>MSSANSIFKMANKECKDKAPGPEADPVLSSLVSKKPGCHLSRSTPAAPPCIARPSELAPDQSNELCVSEPGPSPRSKEAQSAGKTRHAKTFTGKTNRNKGKELVKHSRAKGRGSPTSVSASEKPADATNNDDIRIIKNQMQVLMGLVPVISEMKSAYDSYLEDSREESEYEGNSGIVNDDVAGPSGDGENIPDAVTQDSMLYFDKDLGPNCRNSNTCFPAIEYGQLYHRHLEILKINSLKTVCDFERLILLSEEAMSDLKWWLNDGLKSKKSLVREKPRATIKSDSSCYAWGAVMNNNDSGTSNSVTHDPNAEAINAFLHSWDEYVYIFPPFNLIPRVLKKLVEDQTERALIIVPMWTTQSWYPKLETMRKSQTIHLKPSKTLIKWDQPAQDIHNFIRGNDKVPGAWTVINKEQITFFGSRMWTRLEPRGLKIEIEGASKPAIVHKGGMILFGNDGKMVNVSQVQYVSGKMIPASKFGKEDASTQKLELTPEEVQMADTLKGIWKGILNTEIDNTLDFFKAGAGSMDVIRLVEEVKETCDVKLVNDDVYMNTVFEDFFMCVVRRGRGIEDKEPFTFTPVEIEANKMKLSFASQLFIDNEFVDSSNGKRYDTINPADESVICKVSEATVEDVNRAVEAAKAAFEEGEWGKMNARDRGQLMFRLADLMEQHQEELATIESLDSGAVYTLALKTHVGMSIQTFRYFAGWCDKIQGKTIPINNARPSRNLTFTKREPMGVVALVVPWNYPLMMLSWKMAACLAAGNTVVLKPAKVTPLTALKFAELTVHAGFPPGVINILPGSGALVGQALSEHPDVRKLGFTGSTPVGQTIMASCAKSNLKKVSLELGGKSPLIIFNDCDLDKAVRSGCGAVFFNKGENCIAAGRLFVEESIHDEFLRRVLIEVEKMKIGNPLERSTDHGPQNHRAHLEKLVEYCETGVKEGATLVRGGAQTKRPGLFFEPTVFTDVEDHMMIAKEESFGPVMIITKFIDGDIEGMLRSANATEFGLASGVFTRDLDKAMRVADSLQAGTVFINTYNKTDVAAPFGGFKQSGFGKDLGEEALNEYLKTKAVTMEYN</sequence>
<dbReference type="SUPFAM" id="SSF53720">
    <property type="entry name" value="ALDH-like"/>
    <property type="match status" value="1"/>
</dbReference>
<evidence type="ECO:0000256" key="1">
    <source>
        <dbReference type="ARBA" id="ARBA00007995"/>
    </source>
</evidence>
<keyword evidence="6" id="KW-0554">One-carbon metabolism</keyword>
<dbReference type="InterPro" id="IPR016163">
    <property type="entry name" value="Ald_DH_C"/>
</dbReference>
<dbReference type="GO" id="GO:0009258">
    <property type="term" value="P:10-formyltetrahydrofolate catabolic process"/>
    <property type="evidence" value="ECO:0007669"/>
    <property type="project" value="UniProtKB-ARBA"/>
</dbReference>
<dbReference type="InterPro" id="IPR015590">
    <property type="entry name" value="Aldehyde_DH_dom"/>
</dbReference>
<dbReference type="Gene3D" id="3.40.309.10">
    <property type="entry name" value="Aldehyde Dehydrogenase, Chain A, domain 2"/>
    <property type="match status" value="1"/>
</dbReference>
<comment type="caution">
    <text evidence="16">The sequence shown here is derived from an EMBL/GenBank/DDBJ whole genome shotgun (WGS) entry which is preliminary data.</text>
</comment>
<dbReference type="InterPro" id="IPR011034">
    <property type="entry name" value="Formyl_transferase-like_C_sf"/>
</dbReference>
<dbReference type="InterPro" id="IPR005793">
    <property type="entry name" value="Formyl_trans_C"/>
</dbReference>
<comment type="similarity">
    <text evidence="1">In the C-terminal section; belongs to the aldehyde dehydrogenase family. ALDH1L subfamily.</text>
</comment>
<protein>
    <recommendedName>
        <fullName evidence="3">formyltetrahydrofolate dehydrogenase</fullName>
        <ecNumber evidence="3">1.5.1.6</ecNumber>
    </recommendedName>
</protein>
<evidence type="ECO:0000256" key="3">
    <source>
        <dbReference type="ARBA" id="ARBA00012858"/>
    </source>
</evidence>
<dbReference type="GO" id="GO:0016155">
    <property type="term" value="F:formyltetrahydrofolate dehydrogenase activity"/>
    <property type="evidence" value="ECO:0007669"/>
    <property type="project" value="UniProtKB-EC"/>
</dbReference>
<dbReference type="EC" id="1.5.1.6" evidence="3"/>
<comment type="similarity">
    <text evidence="11">Belongs to the aldehyde dehydrogenase family.</text>
</comment>
<feature type="region of interest" description="Disordered" evidence="12">
    <location>
        <begin position="1"/>
        <end position="131"/>
    </location>
</feature>
<evidence type="ECO:0000259" key="15">
    <source>
        <dbReference type="Pfam" id="PF02911"/>
    </source>
</evidence>
<evidence type="ECO:0000256" key="2">
    <source>
        <dbReference type="ARBA" id="ARBA00010978"/>
    </source>
</evidence>
<evidence type="ECO:0000256" key="10">
    <source>
        <dbReference type="PROSITE-ProRule" id="PRU10007"/>
    </source>
</evidence>
<feature type="active site" evidence="10">
    <location>
        <position position="843"/>
    </location>
</feature>
<feature type="domain" description="Carrier" evidence="14">
    <location>
        <begin position="498"/>
        <end position="552"/>
    </location>
</feature>
<keyword evidence="5" id="KW-0597">Phosphoprotein</keyword>
<keyword evidence="4" id="KW-0596">Phosphopantetheine</keyword>
<dbReference type="Pfam" id="PF00171">
    <property type="entry name" value="Aldedh"/>
    <property type="match status" value="1"/>
</dbReference>
<evidence type="ECO:0000313" key="17">
    <source>
        <dbReference type="Proteomes" id="UP000735302"/>
    </source>
</evidence>
<keyword evidence="7" id="KW-0521">NADP</keyword>
<accession>A0AAV3XYV3</accession>
<evidence type="ECO:0000256" key="4">
    <source>
        <dbReference type="ARBA" id="ARBA00022450"/>
    </source>
</evidence>
<dbReference type="InterPro" id="IPR009081">
    <property type="entry name" value="PP-bd_ACP"/>
</dbReference>
<evidence type="ECO:0000256" key="6">
    <source>
        <dbReference type="ARBA" id="ARBA00022563"/>
    </source>
</evidence>
<evidence type="ECO:0000259" key="14">
    <source>
        <dbReference type="Pfam" id="PF00550"/>
    </source>
</evidence>
<keyword evidence="17" id="KW-1185">Reference proteome</keyword>
<dbReference type="Pfam" id="PF02911">
    <property type="entry name" value="Formyl_trans_C"/>
    <property type="match status" value="1"/>
</dbReference>
<organism evidence="16 17">
    <name type="scientific">Plakobranchus ocellatus</name>
    <dbReference type="NCBI Taxonomy" id="259542"/>
    <lineage>
        <taxon>Eukaryota</taxon>
        <taxon>Metazoa</taxon>
        <taxon>Spiralia</taxon>
        <taxon>Lophotrochozoa</taxon>
        <taxon>Mollusca</taxon>
        <taxon>Gastropoda</taxon>
        <taxon>Heterobranchia</taxon>
        <taxon>Euthyneura</taxon>
        <taxon>Panpulmonata</taxon>
        <taxon>Sacoglossa</taxon>
        <taxon>Placobranchoidea</taxon>
        <taxon>Plakobranchidae</taxon>
        <taxon>Plakobranchus</taxon>
    </lineage>
</organism>
<name>A0AAV3XYV3_9GAST</name>
<dbReference type="AlphaFoldDB" id="A0AAV3XYV3"/>
<dbReference type="InterPro" id="IPR036736">
    <property type="entry name" value="ACP-like_sf"/>
</dbReference>
<dbReference type="PROSITE" id="PS00687">
    <property type="entry name" value="ALDEHYDE_DEHYDR_GLU"/>
    <property type="match status" value="1"/>
</dbReference>
<dbReference type="GO" id="GO:0016620">
    <property type="term" value="F:oxidoreductase activity, acting on the aldehyde or oxo group of donors, NAD or NADP as acceptor"/>
    <property type="evidence" value="ECO:0007669"/>
    <property type="project" value="InterPro"/>
</dbReference>
<evidence type="ECO:0000256" key="9">
    <source>
        <dbReference type="ARBA" id="ARBA00048239"/>
    </source>
</evidence>
<evidence type="ECO:0000256" key="12">
    <source>
        <dbReference type="SAM" id="MobiDB-lite"/>
    </source>
</evidence>
<dbReference type="Proteomes" id="UP000735302">
    <property type="component" value="Unassembled WGS sequence"/>
</dbReference>
<dbReference type="PROSITE" id="PS00070">
    <property type="entry name" value="ALDEHYDE_DEHYDR_CYS"/>
    <property type="match status" value="1"/>
</dbReference>
<dbReference type="CDD" id="cd08703">
    <property type="entry name" value="FDH_Hydrolase_C"/>
    <property type="match status" value="1"/>
</dbReference>
<dbReference type="InterPro" id="IPR016161">
    <property type="entry name" value="Ald_DH/histidinol_DH"/>
</dbReference>
<evidence type="ECO:0000256" key="7">
    <source>
        <dbReference type="ARBA" id="ARBA00022857"/>
    </source>
</evidence>
<dbReference type="Pfam" id="PF00550">
    <property type="entry name" value="PP-binding"/>
    <property type="match status" value="1"/>
</dbReference>
<dbReference type="InterPro" id="IPR037022">
    <property type="entry name" value="Formyl_trans_C_sf"/>
</dbReference>
<dbReference type="GO" id="GO:0006730">
    <property type="term" value="P:one-carbon metabolic process"/>
    <property type="evidence" value="ECO:0007669"/>
    <property type="project" value="UniProtKB-KW"/>
</dbReference>
<gene>
    <name evidence="16" type="ORF">PoB_000143900</name>
</gene>
<dbReference type="CDD" id="cd07140">
    <property type="entry name" value="ALDH_F1L_FTFDH"/>
    <property type="match status" value="1"/>
</dbReference>
<evidence type="ECO:0000259" key="13">
    <source>
        <dbReference type="Pfam" id="PF00171"/>
    </source>
</evidence>
<feature type="domain" description="Formyl transferase C-terminal" evidence="15">
    <location>
        <begin position="377"/>
        <end position="478"/>
    </location>
</feature>
<dbReference type="Gene3D" id="1.10.1200.10">
    <property type="entry name" value="ACP-like"/>
    <property type="match status" value="1"/>
</dbReference>
<feature type="compositionally biased region" description="Basic and acidic residues" evidence="12">
    <location>
        <begin position="11"/>
        <end position="20"/>
    </location>
</feature>
<dbReference type="FunFam" id="3.40.605.10:FF:000026">
    <property type="entry name" value="Aldehyde dehydrogenase, putative"/>
    <property type="match status" value="1"/>
</dbReference>
<dbReference type="EMBL" id="BLXT01000184">
    <property type="protein sequence ID" value="GFN74933.1"/>
    <property type="molecule type" value="Genomic_DNA"/>
</dbReference>